<comment type="similarity">
    <text evidence="1">Belongs to the FGGY kinase family.</text>
</comment>
<dbReference type="CDD" id="cd07771">
    <property type="entry name" value="ASKHA_NBD_FGGY_RhaB-like"/>
    <property type="match status" value="1"/>
</dbReference>
<keyword evidence="2" id="KW-0119">Carbohydrate metabolism</keyword>
<keyword evidence="2" id="KW-0859">Xylose metabolism</keyword>
<evidence type="ECO:0000313" key="10">
    <source>
        <dbReference type="EMBL" id="GIF82808.1"/>
    </source>
</evidence>
<keyword evidence="5 10" id="KW-0418">Kinase</keyword>
<keyword evidence="4" id="KW-0547">Nucleotide-binding</keyword>
<dbReference type="Proteomes" id="UP000601223">
    <property type="component" value="Unassembled WGS sequence"/>
</dbReference>
<dbReference type="Pfam" id="PF00370">
    <property type="entry name" value="FGGY_N"/>
    <property type="match status" value="1"/>
</dbReference>
<accession>A0A8J3JLG8</accession>
<dbReference type="InterPro" id="IPR043129">
    <property type="entry name" value="ATPase_NBD"/>
</dbReference>
<organism evidence="10 11">
    <name type="scientific">Catellatospora bangladeshensis</name>
    <dbReference type="NCBI Taxonomy" id="310355"/>
    <lineage>
        <taxon>Bacteria</taxon>
        <taxon>Bacillati</taxon>
        <taxon>Actinomycetota</taxon>
        <taxon>Actinomycetes</taxon>
        <taxon>Micromonosporales</taxon>
        <taxon>Micromonosporaceae</taxon>
        <taxon>Catellatospora</taxon>
    </lineage>
</organism>
<keyword evidence="11" id="KW-1185">Reference proteome</keyword>
<evidence type="ECO:0000259" key="9">
    <source>
        <dbReference type="Pfam" id="PF02782"/>
    </source>
</evidence>
<dbReference type="EMBL" id="BONF01000025">
    <property type="protein sequence ID" value="GIF82808.1"/>
    <property type="molecule type" value="Genomic_DNA"/>
</dbReference>
<evidence type="ECO:0000256" key="2">
    <source>
        <dbReference type="ARBA" id="ARBA00022629"/>
    </source>
</evidence>
<keyword evidence="6" id="KW-0067">ATP-binding</keyword>
<evidence type="ECO:0000256" key="3">
    <source>
        <dbReference type="ARBA" id="ARBA00022679"/>
    </source>
</evidence>
<dbReference type="GO" id="GO:0005524">
    <property type="term" value="F:ATP binding"/>
    <property type="evidence" value="ECO:0007669"/>
    <property type="project" value="UniProtKB-KW"/>
</dbReference>
<name>A0A8J3JLG8_9ACTN</name>
<feature type="domain" description="Carbohydrate kinase FGGY C-terminal" evidence="9">
    <location>
        <begin position="262"/>
        <end position="453"/>
    </location>
</feature>
<evidence type="ECO:0000256" key="7">
    <source>
        <dbReference type="ARBA" id="ARBA00023308"/>
    </source>
</evidence>
<protein>
    <submittedName>
        <fullName evidence="10">Carbohydrate kinase</fullName>
    </submittedName>
</protein>
<dbReference type="RefSeq" id="WP_203748649.1">
    <property type="nucleotide sequence ID" value="NZ_BONF01000025.1"/>
</dbReference>
<dbReference type="PANTHER" id="PTHR43095">
    <property type="entry name" value="SUGAR KINASE"/>
    <property type="match status" value="1"/>
</dbReference>
<evidence type="ECO:0000256" key="6">
    <source>
        <dbReference type="ARBA" id="ARBA00022840"/>
    </source>
</evidence>
<evidence type="ECO:0000256" key="4">
    <source>
        <dbReference type="ARBA" id="ARBA00022741"/>
    </source>
</evidence>
<dbReference type="SUPFAM" id="SSF53067">
    <property type="entry name" value="Actin-like ATPase domain"/>
    <property type="match status" value="2"/>
</dbReference>
<dbReference type="GO" id="GO:0042732">
    <property type="term" value="P:D-xylose metabolic process"/>
    <property type="evidence" value="ECO:0007669"/>
    <property type="project" value="UniProtKB-KW"/>
</dbReference>
<dbReference type="Gene3D" id="3.30.420.40">
    <property type="match status" value="2"/>
</dbReference>
<dbReference type="InterPro" id="IPR018485">
    <property type="entry name" value="FGGY_C"/>
</dbReference>
<dbReference type="PANTHER" id="PTHR43095:SF5">
    <property type="entry name" value="XYLULOSE KINASE"/>
    <property type="match status" value="1"/>
</dbReference>
<dbReference type="AlphaFoldDB" id="A0A8J3JLG8"/>
<evidence type="ECO:0000259" key="8">
    <source>
        <dbReference type="Pfam" id="PF00370"/>
    </source>
</evidence>
<proteinExistence type="inferred from homology"/>
<evidence type="ECO:0000313" key="11">
    <source>
        <dbReference type="Proteomes" id="UP000601223"/>
    </source>
</evidence>
<dbReference type="GO" id="GO:0008993">
    <property type="term" value="F:rhamnulokinase activity"/>
    <property type="evidence" value="ECO:0007669"/>
    <property type="project" value="InterPro"/>
</dbReference>
<feature type="domain" description="Carbohydrate kinase FGGY N-terminal" evidence="8">
    <location>
        <begin position="49"/>
        <end position="253"/>
    </location>
</feature>
<evidence type="ECO:0000256" key="1">
    <source>
        <dbReference type="ARBA" id="ARBA00009156"/>
    </source>
</evidence>
<keyword evidence="3" id="KW-0808">Transferase</keyword>
<comment type="caution">
    <text evidence="10">The sequence shown here is derived from an EMBL/GenBank/DDBJ whole genome shotgun (WGS) entry which is preliminary data.</text>
</comment>
<gene>
    <name evidence="10" type="ORF">Cba03nite_41570</name>
</gene>
<dbReference type="InterPro" id="IPR013449">
    <property type="entry name" value="Rhamnulokinase"/>
</dbReference>
<keyword evidence="7" id="KW-0684">Rhamnose metabolism</keyword>
<reference evidence="10 11" key="1">
    <citation type="submission" date="2021-01" db="EMBL/GenBank/DDBJ databases">
        <title>Whole genome shotgun sequence of Catellatospora bangladeshensis NBRC 107357.</title>
        <authorList>
            <person name="Komaki H."/>
            <person name="Tamura T."/>
        </authorList>
    </citation>
    <scope>NUCLEOTIDE SEQUENCE [LARGE SCALE GENOMIC DNA]</scope>
    <source>
        <strain evidence="10 11">NBRC 107357</strain>
    </source>
</reference>
<sequence>MTVATVAAADLGAASGRVMLARVGRDLLDLTEVHRFANEPVQLGLTLYWDVLALYRGVLAGLREAGRAARAAGGPERGLDGIGIDSWAVDYGLLDASGALIGNPVCYRDRRTEGVPERVHARLGAERLYEVTGVQQLPFNTIYQVAAAHGTPAAAAARRLLLIPDLLAYWLTGQQGAELTNASTTGLLDAGTGAWSAELATAVGLAPGALPPLWRPGDLIGTLTPDAAARTGLDATVPVLAVGSHDTASAVVGVPAEGERFAYISCGTWSLVGLELDAPVRTAASHRAGFTNEAGVDGTVRYLRNVMGLWLLQECLRGWQEQGEPAELGELLAAAAREPGFVSLVDPDDAAFLPPGDMPGRIAAFCRRTGQPVPASRPALVRCILESLALAHARAVEQAQELAGRSVEVVHVVGGGARNELLCRLTADACGLPVVAGPVEATALGNALVQARALGTLHGTLTDLRALLRAHTAPRVHLPGTDRSGWDAARRRLSGVPSLP</sequence>
<dbReference type="InterPro" id="IPR050406">
    <property type="entry name" value="FGGY_Carb_Kinase"/>
</dbReference>
<dbReference type="InterPro" id="IPR018484">
    <property type="entry name" value="FGGY_N"/>
</dbReference>
<dbReference type="Pfam" id="PF02782">
    <property type="entry name" value="FGGY_C"/>
    <property type="match status" value="1"/>
</dbReference>
<dbReference type="GO" id="GO:0019301">
    <property type="term" value="P:rhamnose catabolic process"/>
    <property type="evidence" value="ECO:0007669"/>
    <property type="project" value="InterPro"/>
</dbReference>
<evidence type="ECO:0000256" key="5">
    <source>
        <dbReference type="ARBA" id="ARBA00022777"/>
    </source>
</evidence>